<organism evidence="1 2">
    <name type="scientific">Anaerobacillus alkaliphilus</name>
    <dbReference type="NCBI Taxonomy" id="1548597"/>
    <lineage>
        <taxon>Bacteria</taxon>
        <taxon>Bacillati</taxon>
        <taxon>Bacillota</taxon>
        <taxon>Bacilli</taxon>
        <taxon>Bacillales</taxon>
        <taxon>Bacillaceae</taxon>
        <taxon>Anaerobacillus</taxon>
    </lineage>
</organism>
<dbReference type="OrthoDB" id="150993at2"/>
<protein>
    <submittedName>
        <fullName evidence="1">DUF2071 domain-containing protein</fullName>
    </submittedName>
</protein>
<dbReference type="Pfam" id="PF09844">
    <property type="entry name" value="DUF2071"/>
    <property type="match status" value="1"/>
</dbReference>
<dbReference type="SUPFAM" id="SSF160104">
    <property type="entry name" value="Acetoacetate decarboxylase-like"/>
    <property type="match status" value="1"/>
</dbReference>
<dbReference type="EMBL" id="QOUX01000047">
    <property type="protein sequence ID" value="RXI96264.1"/>
    <property type="molecule type" value="Genomic_DNA"/>
</dbReference>
<evidence type="ECO:0000313" key="2">
    <source>
        <dbReference type="Proteomes" id="UP000290649"/>
    </source>
</evidence>
<evidence type="ECO:0000313" key="1">
    <source>
        <dbReference type="EMBL" id="RXI96264.1"/>
    </source>
</evidence>
<dbReference type="InterPro" id="IPR023375">
    <property type="entry name" value="ADC_dom_sf"/>
</dbReference>
<dbReference type="AlphaFoldDB" id="A0A4Q0VMK3"/>
<reference evidence="1 2" key="1">
    <citation type="journal article" date="2019" name="Int. J. Syst. Evol. Microbiol.">
        <title>Anaerobacillus alkaliphilus sp. nov., a novel alkaliphilic and moderately halophilic bacterium.</title>
        <authorList>
            <person name="Borsodi A.K."/>
            <person name="Aszalos J.M."/>
            <person name="Bihari P."/>
            <person name="Nagy I."/>
            <person name="Schumann P."/>
            <person name="Sproer C."/>
            <person name="Kovacs A.L."/>
            <person name="Boka K."/>
            <person name="Dobosy P."/>
            <person name="Ovari M."/>
            <person name="Szili-Kovacs T."/>
            <person name="Toth E."/>
        </authorList>
    </citation>
    <scope>NUCLEOTIDE SEQUENCE [LARGE SCALE GENOMIC DNA]</scope>
    <source>
        <strain evidence="1 2">B16-10</strain>
    </source>
</reference>
<dbReference type="RefSeq" id="WP_129080243.1">
    <property type="nucleotide sequence ID" value="NZ_QOUX01000047.1"/>
</dbReference>
<dbReference type="InterPro" id="IPR018644">
    <property type="entry name" value="DUF2071"/>
</dbReference>
<proteinExistence type="predicted"/>
<gene>
    <name evidence="1" type="ORF">DS745_21250</name>
</gene>
<dbReference type="Proteomes" id="UP000290649">
    <property type="component" value="Unassembled WGS sequence"/>
</dbReference>
<sequence>MSSQEISQKTWIMQQTWKDLLFAHYPISPTILRPMIPSCFTLDTFEGTAWVSVVPFKMSKIRMRYLSKLPLTPDFAELNVRTYVKFGNKPGVYFFSLDANSKIAVKAGNQFYHLPYYDADMSINQIEEWVDFKSERIDPRVKSGLFTGKYRPNGEVFTAKPDTIEHWLTERYVLYVTNGKNVYEGNIHHNPWPLQPAYADIEVNSVAQSLGIPIEEPPAYLHYSNELKVVAWLLKKV</sequence>
<dbReference type="PANTHER" id="PTHR39186">
    <property type="entry name" value="DUF2071 FAMILY PROTEIN"/>
    <property type="match status" value="1"/>
</dbReference>
<dbReference type="Gene3D" id="2.40.400.10">
    <property type="entry name" value="Acetoacetate decarboxylase-like"/>
    <property type="match status" value="1"/>
</dbReference>
<keyword evidence="2" id="KW-1185">Reference proteome</keyword>
<name>A0A4Q0VMK3_9BACI</name>
<dbReference type="PANTHER" id="PTHR39186:SF1">
    <property type="entry name" value="DUF2071 DOMAIN-CONTAINING PROTEIN"/>
    <property type="match status" value="1"/>
</dbReference>
<accession>A0A4Q0VMK3</accession>
<comment type="caution">
    <text evidence="1">The sequence shown here is derived from an EMBL/GenBank/DDBJ whole genome shotgun (WGS) entry which is preliminary data.</text>
</comment>